<name>N1JKF7_BLUG1</name>
<gene>
    <name evidence="2" type="ORF">BGHDH14_bgh00517</name>
</gene>
<dbReference type="Proteomes" id="UP000015441">
    <property type="component" value="Unassembled WGS sequence"/>
</dbReference>
<protein>
    <submittedName>
        <fullName evidence="2">EKA-like protein</fullName>
    </submittedName>
</protein>
<proteinExistence type="predicted"/>
<sequence length="314" mass="33968">MIGSVEIVEKIPQRASVPHGIGESSKSTPTASKPSANAADKPVPKLTSQPKAATKAECPLELRPIVEAEQRRAAETAANLALCSAAISGVEATLLPLTNGSNRQFVDSMGVYLRAAIAQYMATGSAPMPPVLPPRPANPRPRAPDSRSIPTPAVPALPVKSTWATVARNRLRQKAVPIAKAVPRPAAKASKKETPKTKVDKRLFLRLEKEHPWRKLSPGGIRQQIQDGLQCSLSDACSVHRVRTGFAIPTGKEKVRERLLEAAPRFSEFNAKLEEVSNLFAFRNPNVPVTIKTIDGIMTVDAGRISLEIYRKTH</sequence>
<evidence type="ECO:0000256" key="1">
    <source>
        <dbReference type="SAM" id="MobiDB-lite"/>
    </source>
</evidence>
<dbReference type="EMBL" id="CAUH01006926">
    <property type="protein sequence ID" value="CCU82762.1"/>
    <property type="molecule type" value="Genomic_DNA"/>
</dbReference>
<dbReference type="STRING" id="546991.N1JKF7"/>
<comment type="caution">
    <text evidence="2">The sequence shown here is derived from an EMBL/GenBank/DDBJ whole genome shotgun (WGS) entry which is preliminary data.</text>
</comment>
<feature type="compositionally biased region" description="Pro residues" evidence="1">
    <location>
        <begin position="127"/>
        <end position="141"/>
    </location>
</feature>
<feature type="compositionally biased region" description="Low complexity" evidence="1">
    <location>
        <begin position="24"/>
        <end position="36"/>
    </location>
</feature>
<organism evidence="2 3">
    <name type="scientific">Blumeria graminis f. sp. hordei (strain DH14)</name>
    <name type="common">Barley powdery mildew</name>
    <name type="synonym">Oidium monilioides f. sp. hordei</name>
    <dbReference type="NCBI Taxonomy" id="546991"/>
    <lineage>
        <taxon>Eukaryota</taxon>
        <taxon>Fungi</taxon>
        <taxon>Dikarya</taxon>
        <taxon>Ascomycota</taxon>
        <taxon>Pezizomycotina</taxon>
        <taxon>Leotiomycetes</taxon>
        <taxon>Erysiphales</taxon>
        <taxon>Erysiphaceae</taxon>
        <taxon>Blumeria</taxon>
        <taxon>Blumeria hordei</taxon>
    </lineage>
</organism>
<dbReference type="HOGENOM" id="CLU_018153_1_0_1"/>
<dbReference type="AlphaFoldDB" id="N1JKF7"/>
<keyword evidence="3" id="KW-1185">Reference proteome</keyword>
<evidence type="ECO:0000313" key="3">
    <source>
        <dbReference type="Proteomes" id="UP000015441"/>
    </source>
</evidence>
<reference evidence="2 3" key="1">
    <citation type="journal article" date="2010" name="Science">
        <title>Genome expansion and gene loss in powdery mildew fungi reveal tradeoffs in extreme parasitism.</title>
        <authorList>
            <person name="Spanu P.D."/>
            <person name="Abbott J.C."/>
            <person name="Amselem J."/>
            <person name="Burgis T.A."/>
            <person name="Soanes D.M."/>
            <person name="Stueber K."/>
            <person name="Ver Loren van Themaat E."/>
            <person name="Brown J.K.M."/>
            <person name="Butcher S.A."/>
            <person name="Gurr S.J."/>
            <person name="Lebrun M.-H."/>
            <person name="Ridout C.J."/>
            <person name="Schulze-Lefert P."/>
            <person name="Talbot N.J."/>
            <person name="Ahmadinejad N."/>
            <person name="Ametz C."/>
            <person name="Barton G.R."/>
            <person name="Benjdia M."/>
            <person name="Bidzinski P."/>
            <person name="Bindschedler L.V."/>
            <person name="Both M."/>
            <person name="Brewer M.T."/>
            <person name="Cadle-Davidson L."/>
            <person name="Cadle-Davidson M.M."/>
            <person name="Collemare J."/>
            <person name="Cramer R."/>
            <person name="Frenkel O."/>
            <person name="Godfrey D."/>
            <person name="Harriman J."/>
            <person name="Hoede C."/>
            <person name="King B.C."/>
            <person name="Klages S."/>
            <person name="Kleemann J."/>
            <person name="Knoll D."/>
            <person name="Koti P.S."/>
            <person name="Kreplak J."/>
            <person name="Lopez-Ruiz F.J."/>
            <person name="Lu X."/>
            <person name="Maekawa T."/>
            <person name="Mahanil S."/>
            <person name="Micali C."/>
            <person name="Milgroom M.G."/>
            <person name="Montana G."/>
            <person name="Noir S."/>
            <person name="O'Connell R.J."/>
            <person name="Oberhaensli S."/>
            <person name="Parlange F."/>
            <person name="Pedersen C."/>
            <person name="Quesneville H."/>
            <person name="Reinhardt R."/>
            <person name="Rott M."/>
            <person name="Sacristan S."/>
            <person name="Schmidt S.M."/>
            <person name="Schoen M."/>
            <person name="Skamnioti P."/>
            <person name="Sommer H."/>
            <person name="Stephens A."/>
            <person name="Takahara H."/>
            <person name="Thordal-Christensen H."/>
            <person name="Vigouroux M."/>
            <person name="Wessling R."/>
            <person name="Wicker T."/>
            <person name="Panstruga R."/>
        </authorList>
    </citation>
    <scope>NUCLEOTIDE SEQUENCE [LARGE SCALE GENOMIC DNA]</scope>
    <source>
        <strain evidence="2">DH14</strain>
    </source>
</reference>
<evidence type="ECO:0000313" key="2">
    <source>
        <dbReference type="EMBL" id="CCU82762.1"/>
    </source>
</evidence>
<accession>N1JKF7</accession>
<feature type="region of interest" description="Disordered" evidence="1">
    <location>
        <begin position="1"/>
        <end position="55"/>
    </location>
</feature>
<dbReference type="InParanoid" id="N1JKF7"/>
<feature type="region of interest" description="Disordered" evidence="1">
    <location>
        <begin position="125"/>
        <end position="154"/>
    </location>
</feature>